<organism evidence="8 9">
    <name type="scientific">Micromonospora sonneratiae</name>
    <dbReference type="NCBI Taxonomy" id="1184706"/>
    <lineage>
        <taxon>Bacteria</taxon>
        <taxon>Bacillati</taxon>
        <taxon>Actinomycetota</taxon>
        <taxon>Actinomycetes</taxon>
        <taxon>Micromonosporales</taxon>
        <taxon>Micromonosporaceae</taxon>
        <taxon>Micromonospora</taxon>
    </lineage>
</organism>
<feature type="compositionally biased region" description="Low complexity" evidence="6">
    <location>
        <begin position="373"/>
        <end position="404"/>
    </location>
</feature>
<evidence type="ECO:0000256" key="7">
    <source>
        <dbReference type="SAM" id="Phobius"/>
    </source>
</evidence>
<feature type="transmembrane region" description="Helical" evidence="7">
    <location>
        <begin position="425"/>
        <end position="445"/>
    </location>
</feature>
<keyword evidence="7" id="KW-0472">Membrane</keyword>
<dbReference type="PANTHER" id="PTHR42749:SF1">
    <property type="entry name" value="CELL SHAPE-DETERMINING PROTEIN MREB"/>
    <property type="match status" value="1"/>
</dbReference>
<evidence type="ECO:0000256" key="2">
    <source>
        <dbReference type="ARBA" id="ARBA00022741"/>
    </source>
</evidence>
<dbReference type="PRINTS" id="PR00301">
    <property type="entry name" value="HEATSHOCK70"/>
</dbReference>
<evidence type="ECO:0000313" key="9">
    <source>
        <dbReference type="Proteomes" id="UP001597260"/>
    </source>
</evidence>
<dbReference type="Pfam" id="PF00012">
    <property type="entry name" value="HSP70"/>
    <property type="match status" value="2"/>
</dbReference>
<keyword evidence="3" id="KW-0067">ATP-binding</keyword>
<sequence>MYSVGIDLGTSFAAAAVGQAGTLEMVRLSGQATVTPSVAYLDDKAGLLTGEAADRLGLADPARVAREFKRRLGDPTPMILGGSPYSPAALMAAQLRSILDTVIEDRDAPPDHVVLTHPAVWGAYRQEHFAAISHLAGLPQPGSDTAGPTVVTTTEPVAAATYYCSTHPLPPAGLLAVYDLGGGTFDSAVVRNGRDGLEIVGNPEGIEWLGGTDFDQAILDQVDRQLGGAVTKLDPTDPGTAPLLAALHRECTLAKEALSTRPQADVTVWLPAGVRHVTVGRDTFEQMITPALDTTVEAFRRTLVLSGITPQDLTAVLLVGGSSQIPWVTRLLRNTLRRPILINTHPKHAVALGAAMLGADAIARRSTRRPGRRTATSTATATTPAATATPTRGRPPSMPPTRRNTGGGHGGRTQPPGGPWRSRRLLVSVIIVAVTLLLVLLFLVAPKLLGAIGAARPGGLTTSGKAAISSAVTTSPSQARAPDVSRITMG</sequence>
<evidence type="ECO:0000256" key="1">
    <source>
        <dbReference type="ARBA" id="ARBA00007381"/>
    </source>
</evidence>
<dbReference type="Gene3D" id="3.30.420.40">
    <property type="match status" value="2"/>
</dbReference>
<dbReference type="SUPFAM" id="SSF53067">
    <property type="entry name" value="Actin-like ATPase domain"/>
    <property type="match status" value="2"/>
</dbReference>
<feature type="region of interest" description="Disordered" evidence="6">
    <location>
        <begin position="471"/>
        <end position="490"/>
    </location>
</feature>
<dbReference type="PROSITE" id="PS01036">
    <property type="entry name" value="HSP70_3"/>
    <property type="match status" value="1"/>
</dbReference>
<keyword evidence="4" id="KW-0346">Stress response</keyword>
<gene>
    <name evidence="8" type="ORF">ACFQ4H_21005</name>
</gene>
<reference evidence="9" key="1">
    <citation type="journal article" date="2019" name="Int. J. Syst. Evol. Microbiol.">
        <title>The Global Catalogue of Microorganisms (GCM) 10K type strain sequencing project: providing services to taxonomists for standard genome sequencing and annotation.</title>
        <authorList>
            <consortium name="The Broad Institute Genomics Platform"/>
            <consortium name="The Broad Institute Genome Sequencing Center for Infectious Disease"/>
            <person name="Wu L."/>
            <person name="Ma J."/>
        </authorList>
    </citation>
    <scope>NUCLEOTIDE SEQUENCE [LARGE SCALE GENOMIC DNA]</scope>
    <source>
        <strain evidence="9">JCM 31037</strain>
    </source>
</reference>
<evidence type="ECO:0000256" key="6">
    <source>
        <dbReference type="SAM" id="MobiDB-lite"/>
    </source>
</evidence>
<proteinExistence type="inferred from homology"/>
<dbReference type="EMBL" id="JBHTMP010000034">
    <property type="protein sequence ID" value="MFD1323568.1"/>
    <property type="molecule type" value="Genomic_DNA"/>
</dbReference>
<comment type="similarity">
    <text evidence="1">Belongs to the heat shock protein 70 family.</text>
</comment>
<name>A0ABW3YGG4_9ACTN</name>
<keyword evidence="9" id="KW-1185">Reference proteome</keyword>
<dbReference type="Proteomes" id="UP001597260">
    <property type="component" value="Unassembled WGS sequence"/>
</dbReference>
<keyword evidence="2" id="KW-0547">Nucleotide-binding</keyword>
<keyword evidence="7" id="KW-0812">Transmembrane</keyword>
<evidence type="ECO:0000256" key="4">
    <source>
        <dbReference type="ARBA" id="ARBA00023016"/>
    </source>
</evidence>
<evidence type="ECO:0000256" key="5">
    <source>
        <dbReference type="ARBA" id="ARBA00023186"/>
    </source>
</evidence>
<comment type="caution">
    <text evidence="8">The sequence shown here is derived from an EMBL/GenBank/DDBJ whole genome shotgun (WGS) entry which is preliminary data.</text>
</comment>
<evidence type="ECO:0000313" key="8">
    <source>
        <dbReference type="EMBL" id="MFD1323568.1"/>
    </source>
</evidence>
<dbReference type="Gene3D" id="3.90.640.10">
    <property type="entry name" value="Actin, Chain A, domain 4"/>
    <property type="match status" value="1"/>
</dbReference>
<protein>
    <submittedName>
        <fullName evidence="8">Hsp70 family protein</fullName>
    </submittedName>
</protein>
<evidence type="ECO:0000256" key="3">
    <source>
        <dbReference type="ARBA" id="ARBA00022840"/>
    </source>
</evidence>
<dbReference type="RefSeq" id="WP_377572849.1">
    <property type="nucleotide sequence ID" value="NZ_JBHTMP010000034.1"/>
</dbReference>
<keyword evidence="7" id="KW-1133">Transmembrane helix</keyword>
<keyword evidence="5" id="KW-0143">Chaperone</keyword>
<dbReference type="PANTHER" id="PTHR42749">
    <property type="entry name" value="CELL SHAPE-DETERMINING PROTEIN MREB"/>
    <property type="match status" value="1"/>
</dbReference>
<dbReference type="InterPro" id="IPR043129">
    <property type="entry name" value="ATPase_NBD"/>
</dbReference>
<dbReference type="InterPro" id="IPR018181">
    <property type="entry name" value="Heat_shock_70_CS"/>
</dbReference>
<accession>A0ABW3YGG4</accession>
<feature type="region of interest" description="Disordered" evidence="6">
    <location>
        <begin position="363"/>
        <end position="419"/>
    </location>
</feature>
<dbReference type="InterPro" id="IPR013126">
    <property type="entry name" value="Hsp_70_fam"/>
</dbReference>